<comment type="caution">
    <text evidence="12">The sequence shown here is derived from an EMBL/GenBank/DDBJ whole genome shotgun (WGS) entry which is preliminary data.</text>
</comment>
<keyword evidence="5 10" id="KW-0479">Metal-binding</keyword>
<dbReference type="FunFam" id="1.10.630.10:FF:000023">
    <property type="entry name" value="Cytochrome P450 family protein"/>
    <property type="match status" value="1"/>
</dbReference>
<dbReference type="Proteomes" id="UP000241394">
    <property type="component" value="Chromosome LG10"/>
</dbReference>
<dbReference type="InterPro" id="IPR002401">
    <property type="entry name" value="Cyt_P450_E_grp-I"/>
</dbReference>
<evidence type="ECO:0000256" key="7">
    <source>
        <dbReference type="ARBA" id="ARBA00023004"/>
    </source>
</evidence>
<reference evidence="12 13" key="1">
    <citation type="submission" date="2017-07" db="EMBL/GenBank/DDBJ databases">
        <title>An improved, manually edited Actinidia chinensis var. chinensis (kiwifruit) genome highlights the challenges associated with draft genomes and gene prediction in plants.</title>
        <authorList>
            <person name="Pilkington S."/>
            <person name="Crowhurst R."/>
            <person name="Hilario E."/>
            <person name="Nardozza S."/>
            <person name="Fraser L."/>
            <person name="Peng Y."/>
            <person name="Gunaseelan K."/>
            <person name="Simpson R."/>
            <person name="Tahir J."/>
            <person name="Deroles S."/>
            <person name="Templeton K."/>
            <person name="Luo Z."/>
            <person name="Davy M."/>
            <person name="Cheng C."/>
            <person name="Mcneilage M."/>
            <person name="Scaglione D."/>
            <person name="Liu Y."/>
            <person name="Zhang Q."/>
            <person name="Datson P."/>
            <person name="De Silva N."/>
            <person name="Gardiner S."/>
            <person name="Bassett H."/>
            <person name="Chagne D."/>
            <person name="Mccallum J."/>
            <person name="Dzierzon H."/>
            <person name="Deng C."/>
            <person name="Wang Y.-Y."/>
            <person name="Barron N."/>
            <person name="Manako K."/>
            <person name="Bowen J."/>
            <person name="Foster T."/>
            <person name="Erridge Z."/>
            <person name="Tiffin H."/>
            <person name="Waite C."/>
            <person name="Davies K."/>
            <person name="Grierson E."/>
            <person name="Laing W."/>
            <person name="Kirk R."/>
            <person name="Chen X."/>
            <person name="Wood M."/>
            <person name="Montefiori M."/>
            <person name="Brummell D."/>
            <person name="Schwinn K."/>
            <person name="Catanach A."/>
            <person name="Fullerton C."/>
            <person name="Li D."/>
            <person name="Meiyalaghan S."/>
            <person name="Nieuwenhuizen N."/>
            <person name="Read N."/>
            <person name="Prakash R."/>
            <person name="Hunter D."/>
            <person name="Zhang H."/>
            <person name="Mckenzie M."/>
            <person name="Knabel M."/>
            <person name="Harris A."/>
            <person name="Allan A."/>
            <person name="Chen A."/>
            <person name="Janssen B."/>
            <person name="Plunkett B."/>
            <person name="Dwamena C."/>
            <person name="Voogd C."/>
            <person name="Leif D."/>
            <person name="Lafferty D."/>
            <person name="Souleyre E."/>
            <person name="Varkonyi-Gasic E."/>
            <person name="Gambi F."/>
            <person name="Hanley J."/>
            <person name="Yao J.-L."/>
            <person name="Cheung J."/>
            <person name="David K."/>
            <person name="Warren B."/>
            <person name="Marsh K."/>
            <person name="Snowden K."/>
            <person name="Lin-Wang K."/>
            <person name="Brian L."/>
            <person name="Martinez-Sanchez M."/>
            <person name="Wang M."/>
            <person name="Ileperuma N."/>
            <person name="Macnee N."/>
            <person name="Campin R."/>
            <person name="Mcatee P."/>
            <person name="Drummond R."/>
            <person name="Espley R."/>
            <person name="Ireland H."/>
            <person name="Wu R."/>
            <person name="Atkinson R."/>
            <person name="Karunairetnam S."/>
            <person name="Bulley S."/>
            <person name="Chunkath S."/>
            <person name="Hanley Z."/>
            <person name="Storey R."/>
            <person name="Thrimawithana A."/>
            <person name="Thomson S."/>
            <person name="David C."/>
            <person name="Testolin R."/>
        </authorList>
    </citation>
    <scope>NUCLEOTIDE SEQUENCE [LARGE SCALE GENOMIC DNA]</scope>
    <source>
        <strain evidence="13">cv. Red5</strain>
        <tissue evidence="12">Young leaf</tissue>
    </source>
</reference>
<evidence type="ECO:0000256" key="2">
    <source>
        <dbReference type="ARBA" id="ARBA00004370"/>
    </source>
</evidence>
<keyword evidence="6 11" id="KW-0560">Oxidoreductase</keyword>
<dbReference type="AlphaFoldDB" id="A0A2R6R3A2"/>
<keyword evidence="7 10" id="KW-0408">Iron</keyword>
<protein>
    <submittedName>
        <fullName evidence="12">Cytochrome P450 81E8 like</fullName>
    </submittedName>
</protein>
<dbReference type="Gene3D" id="1.10.630.10">
    <property type="entry name" value="Cytochrome P450"/>
    <property type="match status" value="2"/>
</dbReference>
<dbReference type="InterPro" id="IPR050651">
    <property type="entry name" value="Plant_Cytochrome_P450_Monoox"/>
</dbReference>
<dbReference type="Gramene" id="PSS19724">
    <property type="protein sequence ID" value="PSS19724"/>
    <property type="gene ID" value="CEY00_Acc11757"/>
</dbReference>
<evidence type="ECO:0000256" key="10">
    <source>
        <dbReference type="PIRSR" id="PIRSR602401-1"/>
    </source>
</evidence>
<keyword evidence="9" id="KW-0472">Membrane</keyword>
<dbReference type="PROSITE" id="PS00086">
    <property type="entry name" value="CYTOCHROME_P450"/>
    <property type="match status" value="2"/>
</dbReference>
<dbReference type="InterPro" id="IPR017972">
    <property type="entry name" value="Cyt_P450_CS"/>
</dbReference>
<dbReference type="GO" id="GO:0016705">
    <property type="term" value="F:oxidoreductase activity, acting on paired donors, with incorporation or reduction of molecular oxygen"/>
    <property type="evidence" value="ECO:0007669"/>
    <property type="project" value="InterPro"/>
</dbReference>
<comment type="subcellular location">
    <subcellularLocation>
        <location evidence="2">Membrane</location>
    </subcellularLocation>
</comment>
<keyword evidence="4 10" id="KW-0349">Heme</keyword>
<evidence type="ECO:0000313" key="13">
    <source>
        <dbReference type="Proteomes" id="UP000241394"/>
    </source>
</evidence>
<dbReference type="OMA" id="IVWASYG"/>
<dbReference type="STRING" id="1590841.A0A2R6R3A2"/>
<evidence type="ECO:0000256" key="5">
    <source>
        <dbReference type="ARBA" id="ARBA00022723"/>
    </source>
</evidence>
<name>A0A2R6R3A2_ACTCC</name>
<dbReference type="Pfam" id="PF00067">
    <property type="entry name" value="p450"/>
    <property type="match status" value="2"/>
</dbReference>
<evidence type="ECO:0000256" key="4">
    <source>
        <dbReference type="ARBA" id="ARBA00022617"/>
    </source>
</evidence>
<evidence type="ECO:0000256" key="8">
    <source>
        <dbReference type="ARBA" id="ARBA00023033"/>
    </source>
</evidence>
<evidence type="ECO:0000256" key="9">
    <source>
        <dbReference type="ARBA" id="ARBA00023136"/>
    </source>
</evidence>
<dbReference type="GO" id="GO:0020037">
    <property type="term" value="F:heme binding"/>
    <property type="evidence" value="ECO:0007669"/>
    <property type="project" value="InterPro"/>
</dbReference>
<evidence type="ECO:0000313" key="12">
    <source>
        <dbReference type="EMBL" id="PSS19724.1"/>
    </source>
</evidence>
<dbReference type="InterPro" id="IPR036396">
    <property type="entry name" value="Cyt_P450_sf"/>
</dbReference>
<sequence>METIYYFLLFIILYFLTKHLLQKYQKLPPSPSLSLPIVGHLHLFKKPIHRTLAAIAKHHGPVLFLKFGSRPVLLVSSPSAVEECFTKNDIVFANRPKLLAGKHLGYDYTTLVWASYGPHWRNLRRIASVEILSTHRLEMFNLIRVDEVRSLLSRLYKGSKDGDFHMVDMKLAFFELTLNNMVRMIGGKRYYHGNNMVELEETRKFKEIVTDTFQLSGATNIGDFVPFLNYVGINRLDKRLKDLQQKRDTFLQDLVEEHRRVRRDSCSQQRSKTMIDVLLSLQETESEYYTDEIIKGLMLVMLTAGSDTSAGTMEWAMSLLLNNPEALNKAQSELDTHIGPDKLIEESDLNKLPYLQAIVKETLRICPAAPLIPAHESSKQCTVGGFRVPSGTMLLVNVWAIQNDPMLWADPTKFKPERFLCPEGPRDGFVFMPFGFGRRGCPGEGLAMRVVSLVIGSLIQCFEWERDGEEMVDMSEGVMLTAGSDTSAGTMEWAMSLLLNNPEALNKAQSELDTHIGPDKLIEESDLNKLPYLQAIVKETLRICPAAPLIPAHESSKQCTVGGFRVPSGTMLLVNVWAIQNDPMLWADPTKFKPERFLCPEGPRDGFVFMPFGFGRRGCPGEGLAMRVVSLVLGSLIQCFEWERDGEEMVDMSEGGGLTMPKARPLFAKCWPRPAMVNLLSQL</sequence>
<dbReference type="PRINTS" id="PR00385">
    <property type="entry name" value="P450"/>
</dbReference>
<feature type="binding site" description="axial binding residue" evidence="10">
    <location>
        <position position="441"/>
    </location>
    <ligand>
        <name>heme</name>
        <dbReference type="ChEBI" id="CHEBI:30413"/>
    </ligand>
    <ligandPart>
        <name>Fe</name>
        <dbReference type="ChEBI" id="CHEBI:18248"/>
    </ligandPart>
</feature>
<dbReference type="OrthoDB" id="1055148at2759"/>
<dbReference type="PANTHER" id="PTHR47947">
    <property type="entry name" value="CYTOCHROME P450 82C3-RELATED"/>
    <property type="match status" value="1"/>
</dbReference>
<dbReference type="InParanoid" id="A0A2R6R3A2"/>
<organism evidence="12 13">
    <name type="scientific">Actinidia chinensis var. chinensis</name>
    <name type="common">Chinese soft-hair kiwi</name>
    <dbReference type="NCBI Taxonomy" id="1590841"/>
    <lineage>
        <taxon>Eukaryota</taxon>
        <taxon>Viridiplantae</taxon>
        <taxon>Streptophyta</taxon>
        <taxon>Embryophyta</taxon>
        <taxon>Tracheophyta</taxon>
        <taxon>Spermatophyta</taxon>
        <taxon>Magnoliopsida</taxon>
        <taxon>eudicotyledons</taxon>
        <taxon>Gunneridae</taxon>
        <taxon>Pentapetalae</taxon>
        <taxon>asterids</taxon>
        <taxon>Ericales</taxon>
        <taxon>Actinidiaceae</taxon>
        <taxon>Actinidia</taxon>
    </lineage>
</organism>
<dbReference type="FunFam" id="1.10.630.10:FF:000126">
    <property type="entry name" value="Predicted protein"/>
    <property type="match status" value="1"/>
</dbReference>
<comment type="similarity">
    <text evidence="3 11">Belongs to the cytochrome P450 family.</text>
</comment>
<keyword evidence="13" id="KW-1185">Reference proteome</keyword>
<evidence type="ECO:0000256" key="1">
    <source>
        <dbReference type="ARBA" id="ARBA00001971"/>
    </source>
</evidence>
<dbReference type="EMBL" id="NKQK01000010">
    <property type="protein sequence ID" value="PSS19724.1"/>
    <property type="molecule type" value="Genomic_DNA"/>
</dbReference>
<comment type="cofactor">
    <cofactor evidence="1 10">
        <name>heme</name>
        <dbReference type="ChEBI" id="CHEBI:30413"/>
    </cofactor>
</comment>
<evidence type="ECO:0000256" key="6">
    <source>
        <dbReference type="ARBA" id="ARBA00023002"/>
    </source>
</evidence>
<accession>A0A2R6R3A2</accession>
<evidence type="ECO:0000256" key="3">
    <source>
        <dbReference type="ARBA" id="ARBA00010617"/>
    </source>
</evidence>
<dbReference type="PANTHER" id="PTHR47947:SF3">
    <property type="entry name" value="CYTOCHROME P450 81D1-LIKE"/>
    <property type="match status" value="1"/>
</dbReference>
<dbReference type="GO" id="GO:0016020">
    <property type="term" value="C:membrane"/>
    <property type="evidence" value="ECO:0007669"/>
    <property type="project" value="UniProtKB-SubCell"/>
</dbReference>
<dbReference type="GO" id="GO:0004497">
    <property type="term" value="F:monooxygenase activity"/>
    <property type="evidence" value="ECO:0007669"/>
    <property type="project" value="UniProtKB-KW"/>
</dbReference>
<dbReference type="CDD" id="cd20653">
    <property type="entry name" value="CYP81"/>
    <property type="match status" value="1"/>
</dbReference>
<dbReference type="SUPFAM" id="SSF48264">
    <property type="entry name" value="Cytochrome P450"/>
    <property type="match status" value="2"/>
</dbReference>
<gene>
    <name evidence="12" type="ORF">CEY00_Acc11757</name>
</gene>
<proteinExistence type="inferred from homology"/>
<dbReference type="GO" id="GO:0005506">
    <property type="term" value="F:iron ion binding"/>
    <property type="evidence" value="ECO:0007669"/>
    <property type="project" value="InterPro"/>
</dbReference>
<evidence type="ECO:0000256" key="11">
    <source>
        <dbReference type="RuleBase" id="RU000461"/>
    </source>
</evidence>
<dbReference type="PRINTS" id="PR00463">
    <property type="entry name" value="EP450I"/>
</dbReference>
<reference evidence="13" key="2">
    <citation type="journal article" date="2018" name="BMC Genomics">
        <title>A manually annotated Actinidia chinensis var. chinensis (kiwifruit) genome highlights the challenges associated with draft genomes and gene prediction in plants.</title>
        <authorList>
            <person name="Pilkington S.M."/>
            <person name="Crowhurst R."/>
            <person name="Hilario E."/>
            <person name="Nardozza S."/>
            <person name="Fraser L."/>
            <person name="Peng Y."/>
            <person name="Gunaseelan K."/>
            <person name="Simpson R."/>
            <person name="Tahir J."/>
            <person name="Deroles S.C."/>
            <person name="Templeton K."/>
            <person name="Luo Z."/>
            <person name="Davy M."/>
            <person name="Cheng C."/>
            <person name="McNeilage M."/>
            <person name="Scaglione D."/>
            <person name="Liu Y."/>
            <person name="Zhang Q."/>
            <person name="Datson P."/>
            <person name="De Silva N."/>
            <person name="Gardiner S.E."/>
            <person name="Bassett H."/>
            <person name="Chagne D."/>
            <person name="McCallum J."/>
            <person name="Dzierzon H."/>
            <person name="Deng C."/>
            <person name="Wang Y.Y."/>
            <person name="Barron L."/>
            <person name="Manako K."/>
            <person name="Bowen J."/>
            <person name="Foster T.M."/>
            <person name="Erridge Z.A."/>
            <person name="Tiffin H."/>
            <person name="Waite C.N."/>
            <person name="Davies K.M."/>
            <person name="Grierson E.P."/>
            <person name="Laing W.A."/>
            <person name="Kirk R."/>
            <person name="Chen X."/>
            <person name="Wood M."/>
            <person name="Montefiori M."/>
            <person name="Brummell D.A."/>
            <person name="Schwinn K.E."/>
            <person name="Catanach A."/>
            <person name="Fullerton C."/>
            <person name="Li D."/>
            <person name="Meiyalaghan S."/>
            <person name="Nieuwenhuizen N."/>
            <person name="Read N."/>
            <person name="Prakash R."/>
            <person name="Hunter D."/>
            <person name="Zhang H."/>
            <person name="McKenzie M."/>
            <person name="Knabel M."/>
            <person name="Harris A."/>
            <person name="Allan A.C."/>
            <person name="Gleave A."/>
            <person name="Chen A."/>
            <person name="Janssen B.J."/>
            <person name="Plunkett B."/>
            <person name="Ampomah-Dwamena C."/>
            <person name="Voogd C."/>
            <person name="Leif D."/>
            <person name="Lafferty D."/>
            <person name="Souleyre E.J.F."/>
            <person name="Varkonyi-Gasic E."/>
            <person name="Gambi F."/>
            <person name="Hanley J."/>
            <person name="Yao J.L."/>
            <person name="Cheung J."/>
            <person name="David K.M."/>
            <person name="Warren B."/>
            <person name="Marsh K."/>
            <person name="Snowden K.C."/>
            <person name="Lin-Wang K."/>
            <person name="Brian L."/>
            <person name="Martinez-Sanchez M."/>
            <person name="Wang M."/>
            <person name="Ileperuma N."/>
            <person name="Macnee N."/>
            <person name="Campin R."/>
            <person name="McAtee P."/>
            <person name="Drummond R.S.M."/>
            <person name="Espley R.V."/>
            <person name="Ireland H.S."/>
            <person name="Wu R."/>
            <person name="Atkinson R.G."/>
            <person name="Karunairetnam S."/>
            <person name="Bulley S."/>
            <person name="Chunkath S."/>
            <person name="Hanley Z."/>
            <person name="Storey R."/>
            <person name="Thrimawithana A.H."/>
            <person name="Thomson S."/>
            <person name="David C."/>
            <person name="Testolin R."/>
            <person name="Huang H."/>
            <person name="Hellens R.P."/>
            <person name="Schaffer R.J."/>
        </authorList>
    </citation>
    <scope>NUCLEOTIDE SEQUENCE [LARGE SCALE GENOMIC DNA]</scope>
    <source>
        <strain evidence="13">cv. Red5</strain>
    </source>
</reference>
<keyword evidence="8 11" id="KW-0503">Monooxygenase</keyword>
<dbReference type="InterPro" id="IPR001128">
    <property type="entry name" value="Cyt_P450"/>
</dbReference>